<feature type="compositionally biased region" description="Acidic residues" evidence="1">
    <location>
        <begin position="77"/>
        <end position="86"/>
    </location>
</feature>
<reference evidence="3 4" key="2">
    <citation type="submission" date="2016-08" db="EMBL/GenBank/DDBJ databases">
        <title>Pervasive Adenine N6-methylation of Active Genes in Fungi.</title>
        <authorList>
            <consortium name="DOE Joint Genome Institute"/>
            <person name="Mondo S.J."/>
            <person name="Dannebaum R.O."/>
            <person name="Kuo R.C."/>
            <person name="Labutti K."/>
            <person name="Haridas S."/>
            <person name="Kuo A."/>
            <person name="Salamov A."/>
            <person name="Ahrendt S.R."/>
            <person name="Lipzen A."/>
            <person name="Sullivan W."/>
            <person name="Andreopoulos W.B."/>
            <person name="Clum A."/>
            <person name="Lindquist E."/>
            <person name="Daum C."/>
            <person name="Ramamoorthy G.K."/>
            <person name="Gryganskyi A."/>
            <person name="Culley D."/>
            <person name="Magnuson J.K."/>
            <person name="James T.Y."/>
            <person name="O'Malley M.A."/>
            <person name="Stajich J.E."/>
            <person name="Spatafora J.W."/>
            <person name="Visel A."/>
            <person name="Grigoriev I.V."/>
        </authorList>
    </citation>
    <scope>NUCLEOTIDE SEQUENCE [LARGE SCALE GENOMIC DNA]</scope>
    <source>
        <strain evidence="3 4">S4</strain>
    </source>
</reference>
<dbReference type="AlphaFoldDB" id="A0A1Y1XGM0"/>
<keyword evidence="4" id="KW-1185">Reference proteome</keyword>
<keyword evidence="2" id="KW-1133">Transmembrane helix</keyword>
<feature type="compositionally biased region" description="Basic and acidic residues" evidence="1">
    <location>
        <begin position="10"/>
        <end position="25"/>
    </location>
</feature>
<dbReference type="OrthoDB" id="2160590at2759"/>
<keyword evidence="2" id="KW-0812">Transmembrane</keyword>
<evidence type="ECO:0000256" key="1">
    <source>
        <dbReference type="SAM" id="MobiDB-lite"/>
    </source>
</evidence>
<dbReference type="EMBL" id="MCFG01000044">
    <property type="protein sequence ID" value="ORX84900.1"/>
    <property type="molecule type" value="Genomic_DNA"/>
</dbReference>
<feature type="compositionally biased region" description="Basic and acidic residues" evidence="1">
    <location>
        <begin position="44"/>
        <end position="76"/>
    </location>
</feature>
<dbReference type="Proteomes" id="UP000193944">
    <property type="component" value="Unassembled WGS sequence"/>
</dbReference>
<evidence type="ECO:0000313" key="4">
    <source>
        <dbReference type="Proteomes" id="UP000193944"/>
    </source>
</evidence>
<evidence type="ECO:0000256" key="2">
    <source>
        <dbReference type="SAM" id="Phobius"/>
    </source>
</evidence>
<comment type="caution">
    <text evidence="3">The sequence shown here is derived from an EMBL/GenBank/DDBJ whole genome shotgun (WGS) entry which is preliminary data.</text>
</comment>
<sequence>MQEENNEEFNELKEIRRKQYEESLLLRKRKSSKVKKNNSENENENDKNENIDNETKEEIVEETKSLLESDTKQTKEEENENDENNNEDTINNTNPSGIDLANERRKNRGFESKDSKLLHYLFVIYYNIKLFFNFIYMFFYTLISPEAGKKLSSKDKPKKFKSFDTYHKNNKTINAGYLGFGQCSQCS</sequence>
<evidence type="ECO:0000313" key="3">
    <source>
        <dbReference type="EMBL" id="ORX84900.1"/>
    </source>
</evidence>
<protein>
    <submittedName>
        <fullName evidence="3">Uncharacterized protein</fullName>
    </submittedName>
</protein>
<feature type="compositionally biased region" description="Basic residues" evidence="1">
    <location>
        <begin position="26"/>
        <end position="36"/>
    </location>
</feature>
<feature type="transmembrane region" description="Helical" evidence="2">
    <location>
        <begin position="117"/>
        <end position="143"/>
    </location>
</feature>
<organism evidence="3 4">
    <name type="scientific">Anaeromyces robustus</name>
    <dbReference type="NCBI Taxonomy" id="1754192"/>
    <lineage>
        <taxon>Eukaryota</taxon>
        <taxon>Fungi</taxon>
        <taxon>Fungi incertae sedis</taxon>
        <taxon>Chytridiomycota</taxon>
        <taxon>Chytridiomycota incertae sedis</taxon>
        <taxon>Neocallimastigomycetes</taxon>
        <taxon>Neocallimastigales</taxon>
        <taxon>Neocallimastigaceae</taxon>
        <taxon>Anaeromyces</taxon>
    </lineage>
</organism>
<reference evidence="3 4" key="1">
    <citation type="submission" date="2016-08" db="EMBL/GenBank/DDBJ databases">
        <title>A Parts List for Fungal Cellulosomes Revealed by Comparative Genomics.</title>
        <authorList>
            <consortium name="DOE Joint Genome Institute"/>
            <person name="Haitjema C.H."/>
            <person name="Gilmore S.P."/>
            <person name="Henske J.K."/>
            <person name="Solomon K.V."/>
            <person name="De Groot R."/>
            <person name="Kuo A."/>
            <person name="Mondo S.J."/>
            <person name="Salamov A.A."/>
            <person name="Labutti K."/>
            <person name="Zhao Z."/>
            <person name="Chiniquy J."/>
            <person name="Barry K."/>
            <person name="Brewer H.M."/>
            <person name="Purvine S.O."/>
            <person name="Wright A.T."/>
            <person name="Boxma B."/>
            <person name="Van Alen T."/>
            <person name="Hackstein J.H."/>
            <person name="Baker S.E."/>
            <person name="Grigoriev I.V."/>
            <person name="O'Malley M.A."/>
        </authorList>
    </citation>
    <scope>NUCLEOTIDE SEQUENCE [LARGE SCALE GENOMIC DNA]</scope>
    <source>
        <strain evidence="3 4">S4</strain>
    </source>
</reference>
<gene>
    <name evidence="3" type="ORF">BCR32DRAFT_325719</name>
</gene>
<accession>A0A1Y1XGM0</accession>
<keyword evidence="2" id="KW-0472">Membrane</keyword>
<name>A0A1Y1XGM0_9FUNG</name>
<feature type="region of interest" description="Disordered" evidence="1">
    <location>
        <begin position="1"/>
        <end position="105"/>
    </location>
</feature>
<proteinExistence type="predicted"/>